<evidence type="ECO:0000313" key="1">
    <source>
        <dbReference type="EMBL" id="KAJ4715867.1"/>
    </source>
</evidence>
<protein>
    <submittedName>
        <fullName evidence="1">Flavin-containing monooxygenase</fullName>
    </submittedName>
</protein>
<dbReference type="EMBL" id="CM051399">
    <property type="protein sequence ID" value="KAJ4715867.1"/>
    <property type="molecule type" value="Genomic_DNA"/>
</dbReference>
<reference evidence="1 2" key="1">
    <citation type="journal article" date="2023" name="Science">
        <title>Complex scaffold remodeling in plant triterpene biosynthesis.</title>
        <authorList>
            <person name="De La Pena R."/>
            <person name="Hodgson H."/>
            <person name="Liu J.C."/>
            <person name="Stephenson M.J."/>
            <person name="Martin A.C."/>
            <person name="Owen C."/>
            <person name="Harkess A."/>
            <person name="Leebens-Mack J."/>
            <person name="Jimenez L.E."/>
            <person name="Osbourn A."/>
            <person name="Sattely E.S."/>
        </authorList>
    </citation>
    <scope>NUCLEOTIDE SEQUENCE [LARGE SCALE GENOMIC DNA]</scope>
    <source>
        <strain evidence="2">cv. JPN11</strain>
        <tissue evidence="1">Leaf</tissue>
    </source>
</reference>
<keyword evidence="1" id="KW-0503">Monooxygenase</keyword>
<evidence type="ECO:0000313" key="2">
    <source>
        <dbReference type="Proteomes" id="UP001164539"/>
    </source>
</evidence>
<keyword evidence="1" id="KW-0560">Oxidoreductase</keyword>
<keyword evidence="2" id="KW-1185">Reference proteome</keyword>
<name>A0ACC1XWP7_MELAZ</name>
<comment type="caution">
    <text evidence="1">The sequence shown here is derived from an EMBL/GenBank/DDBJ whole genome shotgun (WGS) entry which is preliminary data.</text>
</comment>
<accession>A0ACC1XWP7</accession>
<gene>
    <name evidence="1" type="ORF">OWV82_010959</name>
</gene>
<sequence>MEKKQIAIIGAGISGLLACKYTLSKGFNPIVFETQSSTGGVWTKTLSTTKLQTPRSSYQFSDFPWPSSVTREFPTHDQVLDYVRSYAYHFDLVKHIKFNAKVVGIEFRGFSDEEMKSWKLWNGNGMPFGSHGKWKVLVKDLKNYSTQLYTVDFVILCLGRFSDVPNIPEFPPNQGPEAFSGKVIHSMDYAAMDYQSAANFVKGKRVTVVGFQKSAMDIAMECSAVNGVTKPCTVLYKTEHWNLPDYLPWGIPLAYLYLNRFSELLLHKPGEGILLSLLATMLLPLRSIFSKFVESYIKRKHRLARYGMVPKHSFVHEISSCLTATVPEKFYDKVEEGSIILKKSQSFSFCEEGILIRREAAAPLETDLVILATGFRGDKKLKDIFVSKTFQNYIAGSPKQTFQLYRSEAFHSIISYGFLTNYNINFIFGFREIIHPQIPQLAVIGYSEGLSNLFTSEMRCRWLAEFLAGTFKPPAIKEMEKDMENWNEYMKRYSGKYCRRSCLSILHIWYSDQLCKDMGMNPKRKKGIFAELFEPYGPMDYVPS</sequence>
<organism evidence="1 2">
    <name type="scientific">Melia azedarach</name>
    <name type="common">Chinaberry tree</name>
    <dbReference type="NCBI Taxonomy" id="155640"/>
    <lineage>
        <taxon>Eukaryota</taxon>
        <taxon>Viridiplantae</taxon>
        <taxon>Streptophyta</taxon>
        <taxon>Embryophyta</taxon>
        <taxon>Tracheophyta</taxon>
        <taxon>Spermatophyta</taxon>
        <taxon>Magnoliopsida</taxon>
        <taxon>eudicotyledons</taxon>
        <taxon>Gunneridae</taxon>
        <taxon>Pentapetalae</taxon>
        <taxon>rosids</taxon>
        <taxon>malvids</taxon>
        <taxon>Sapindales</taxon>
        <taxon>Meliaceae</taxon>
        <taxon>Melia</taxon>
    </lineage>
</organism>
<dbReference type="Proteomes" id="UP001164539">
    <property type="component" value="Chromosome 6"/>
</dbReference>
<proteinExistence type="predicted"/>